<dbReference type="PANTHER" id="PTHR35527">
    <property type="entry name" value="CHOLOYLGLYCINE HYDROLASE"/>
    <property type="match status" value="1"/>
</dbReference>
<feature type="signal peptide" evidence="3">
    <location>
        <begin position="1"/>
        <end position="26"/>
    </location>
</feature>
<dbReference type="InterPro" id="IPR029055">
    <property type="entry name" value="Ntn_hydrolases_N"/>
</dbReference>
<sequence>MSINCRPMLIGAAATLGLLTGTTADACTRVMFQGDKAVMTARSMDWSSDVKSNLWVFPRGIARTGQTTKNPYKWTSKYGSVVTAAFDVGTTDGMNERGLAANLLWLAESEYPAWDGTKPGMSIAVWTQYVLDNFATVKEAVAGMESAPFVIATGGFPGQEELKATLHLAVSDASGDSAIFEFIKGKLVVHHDPSYHVMTNSPVYDQQLALAAYWNGIGGTAMLPGTSRAADRFVRASYYAGLLPKDGDTASTLAGIFSVIRNASVPIGVSSPGQPNISSTLWRTVSDHKNLVYYFESSHTPNTFGVDLKKFDLSVDAQTKKLEMTGGQIYAGEVSSQFKPAEPFKIR</sequence>
<dbReference type="Pfam" id="PF02275">
    <property type="entry name" value="CBAH"/>
    <property type="match status" value="1"/>
</dbReference>
<dbReference type="Proteomes" id="UP000198339">
    <property type="component" value="Unassembled WGS sequence"/>
</dbReference>
<accession>A0A239EHW9</accession>
<dbReference type="AlphaFoldDB" id="A0A239EHW9"/>
<dbReference type="GO" id="GO:0016787">
    <property type="term" value="F:hydrolase activity"/>
    <property type="evidence" value="ECO:0007669"/>
    <property type="project" value="UniProtKB-KW"/>
</dbReference>
<keyword evidence="2" id="KW-0378">Hydrolase</keyword>
<feature type="domain" description="Choloylglycine hydrolase/NAAA C-terminal" evidence="4">
    <location>
        <begin position="27"/>
        <end position="316"/>
    </location>
</feature>
<evidence type="ECO:0000259" key="4">
    <source>
        <dbReference type="Pfam" id="PF02275"/>
    </source>
</evidence>
<dbReference type="SUPFAM" id="SSF56235">
    <property type="entry name" value="N-terminal nucleophile aminohydrolases (Ntn hydrolases)"/>
    <property type="match status" value="1"/>
</dbReference>
<dbReference type="InterPro" id="IPR029132">
    <property type="entry name" value="CBAH/NAAA_C"/>
</dbReference>
<dbReference type="InterPro" id="IPR052193">
    <property type="entry name" value="Peptidase_C59"/>
</dbReference>
<dbReference type="OrthoDB" id="1265391at2"/>
<organism evidence="5 6">
    <name type="scientific">Sphingopyxis indica</name>
    <dbReference type="NCBI Taxonomy" id="436663"/>
    <lineage>
        <taxon>Bacteria</taxon>
        <taxon>Pseudomonadati</taxon>
        <taxon>Pseudomonadota</taxon>
        <taxon>Alphaproteobacteria</taxon>
        <taxon>Sphingomonadales</taxon>
        <taxon>Sphingomonadaceae</taxon>
        <taxon>Sphingopyxis</taxon>
    </lineage>
</organism>
<protein>
    <submittedName>
        <fullName evidence="5">Penicillin amidase Cysteine peptidase. MEROPS family C59</fullName>
    </submittedName>
</protein>
<keyword evidence="6" id="KW-1185">Reference proteome</keyword>
<dbReference type="RefSeq" id="WP_089214588.1">
    <property type="nucleotide sequence ID" value="NZ_FZPA01000001.1"/>
</dbReference>
<dbReference type="Gene3D" id="3.60.60.10">
    <property type="entry name" value="Penicillin V Acylase, Chain A"/>
    <property type="match status" value="1"/>
</dbReference>
<name>A0A239EHW9_9SPHN</name>
<evidence type="ECO:0000313" key="5">
    <source>
        <dbReference type="EMBL" id="SNS43623.1"/>
    </source>
</evidence>
<keyword evidence="3" id="KW-0732">Signal</keyword>
<comment type="similarity">
    <text evidence="1">Belongs to the peptidase C59 family.</text>
</comment>
<gene>
    <name evidence="5" type="ORF">SAMN06295955_101759</name>
</gene>
<evidence type="ECO:0000256" key="3">
    <source>
        <dbReference type="SAM" id="SignalP"/>
    </source>
</evidence>
<evidence type="ECO:0000313" key="6">
    <source>
        <dbReference type="Proteomes" id="UP000198339"/>
    </source>
</evidence>
<feature type="chain" id="PRO_5012760201" evidence="3">
    <location>
        <begin position="27"/>
        <end position="347"/>
    </location>
</feature>
<reference evidence="5 6" key="1">
    <citation type="submission" date="2017-06" db="EMBL/GenBank/DDBJ databases">
        <authorList>
            <person name="Kim H.J."/>
            <person name="Triplett B.A."/>
        </authorList>
    </citation>
    <scope>NUCLEOTIDE SEQUENCE [LARGE SCALE GENOMIC DNA]</scope>
    <source>
        <strain evidence="5 6">DS15</strain>
    </source>
</reference>
<evidence type="ECO:0000256" key="1">
    <source>
        <dbReference type="ARBA" id="ARBA00006625"/>
    </source>
</evidence>
<proteinExistence type="inferred from homology"/>
<evidence type="ECO:0000256" key="2">
    <source>
        <dbReference type="ARBA" id="ARBA00022801"/>
    </source>
</evidence>
<dbReference type="CDD" id="cd01902">
    <property type="entry name" value="Ntn_CGH"/>
    <property type="match status" value="1"/>
</dbReference>
<dbReference type="PANTHER" id="PTHR35527:SF2">
    <property type="entry name" value="HYDROLASE"/>
    <property type="match status" value="1"/>
</dbReference>
<dbReference type="EMBL" id="FZPA01000001">
    <property type="protein sequence ID" value="SNS43623.1"/>
    <property type="molecule type" value="Genomic_DNA"/>
</dbReference>